<dbReference type="GO" id="GO:0016020">
    <property type="term" value="C:membrane"/>
    <property type="evidence" value="ECO:0007669"/>
    <property type="project" value="UniProtKB-SubCell"/>
</dbReference>
<feature type="transmembrane region" description="Helical" evidence="8">
    <location>
        <begin position="35"/>
        <end position="58"/>
    </location>
</feature>
<comment type="caution">
    <text evidence="10">The sequence shown here is derived from an EMBL/GenBank/DDBJ whole genome shotgun (WGS) entry which is preliminary data.</text>
</comment>
<feature type="transmembrane region" description="Helical" evidence="8">
    <location>
        <begin position="6"/>
        <end position="23"/>
    </location>
</feature>
<evidence type="ECO:0000256" key="2">
    <source>
        <dbReference type="ARBA" id="ARBA00004829"/>
    </source>
</evidence>
<evidence type="ECO:0000256" key="7">
    <source>
        <dbReference type="ARBA" id="ARBA00023235"/>
    </source>
</evidence>
<keyword evidence="7" id="KW-0413">Isomerase</keyword>
<keyword evidence="3 8" id="KW-0812">Transmembrane</keyword>
<evidence type="ECO:0000256" key="5">
    <source>
        <dbReference type="ARBA" id="ARBA00022989"/>
    </source>
</evidence>
<keyword evidence="6 8" id="KW-0472">Membrane</keyword>
<dbReference type="AlphaFoldDB" id="A0A9W6HM84"/>
<dbReference type="InterPro" id="IPR017825">
    <property type="entry name" value="Lycopene_cyclase_dom"/>
</dbReference>
<evidence type="ECO:0000256" key="8">
    <source>
        <dbReference type="SAM" id="Phobius"/>
    </source>
</evidence>
<dbReference type="GO" id="GO:0016872">
    <property type="term" value="F:intramolecular lyase activity"/>
    <property type="evidence" value="ECO:0007669"/>
    <property type="project" value="InterPro"/>
</dbReference>
<feature type="domain" description="Lycopene cyclase" evidence="9">
    <location>
        <begin position="3"/>
        <end position="87"/>
    </location>
</feature>
<dbReference type="GO" id="GO:0016117">
    <property type="term" value="P:carotenoid biosynthetic process"/>
    <property type="evidence" value="ECO:0007669"/>
    <property type="project" value="UniProtKB-KW"/>
</dbReference>
<protein>
    <submittedName>
        <fullName evidence="10">Lycopene cyclase</fullName>
    </submittedName>
</protein>
<keyword evidence="11" id="KW-1185">Reference proteome</keyword>
<comment type="pathway">
    <text evidence="2">Carotenoid biosynthesis.</text>
</comment>
<organism evidence="10 11">
    <name type="scientific">Microbacterium dextranolyticum</name>
    <dbReference type="NCBI Taxonomy" id="36806"/>
    <lineage>
        <taxon>Bacteria</taxon>
        <taxon>Bacillati</taxon>
        <taxon>Actinomycetota</taxon>
        <taxon>Actinomycetes</taxon>
        <taxon>Micrococcales</taxon>
        <taxon>Microbacteriaceae</taxon>
        <taxon>Microbacterium</taxon>
    </lineage>
</organism>
<evidence type="ECO:0000256" key="3">
    <source>
        <dbReference type="ARBA" id="ARBA00022692"/>
    </source>
</evidence>
<evidence type="ECO:0000256" key="6">
    <source>
        <dbReference type="ARBA" id="ARBA00023136"/>
    </source>
</evidence>
<keyword evidence="5 8" id="KW-1133">Transmembrane helix</keyword>
<reference evidence="10" key="2">
    <citation type="submission" date="2023-01" db="EMBL/GenBank/DDBJ databases">
        <authorList>
            <person name="Sun Q."/>
            <person name="Evtushenko L."/>
        </authorList>
    </citation>
    <scope>NUCLEOTIDE SEQUENCE</scope>
    <source>
        <strain evidence="10">VKM Ac-1940</strain>
    </source>
</reference>
<gene>
    <name evidence="10" type="ORF">GCM10017591_16960</name>
</gene>
<evidence type="ECO:0000313" key="11">
    <source>
        <dbReference type="Proteomes" id="UP001142291"/>
    </source>
</evidence>
<dbReference type="GO" id="GO:0045436">
    <property type="term" value="F:lycopene beta cyclase activity"/>
    <property type="evidence" value="ECO:0007669"/>
    <property type="project" value="UniProtKB-ARBA"/>
</dbReference>
<reference evidence="10" key="1">
    <citation type="journal article" date="2014" name="Int. J. Syst. Evol. Microbiol.">
        <title>Complete genome sequence of Corynebacterium casei LMG S-19264T (=DSM 44701T), isolated from a smear-ripened cheese.</title>
        <authorList>
            <consortium name="US DOE Joint Genome Institute (JGI-PGF)"/>
            <person name="Walter F."/>
            <person name="Albersmeier A."/>
            <person name="Kalinowski J."/>
            <person name="Ruckert C."/>
        </authorList>
    </citation>
    <scope>NUCLEOTIDE SEQUENCE</scope>
    <source>
        <strain evidence="10">VKM Ac-1940</strain>
    </source>
</reference>
<comment type="subcellular location">
    <subcellularLocation>
        <location evidence="1">Membrane</location>
        <topology evidence="1">Multi-pass membrane protein</topology>
    </subcellularLocation>
</comment>
<sequence length="105" mass="11169">MTYALLTIPFLIVTAVITAATLSRPDAGRRLRASAVAAVALVCLTAVFDNVMIAVGLFTYPDHLISGIRIGLAPIEDFSYPIAAAFLLPSLRCLLSPRIPREDGA</sequence>
<dbReference type="NCBIfam" id="TIGR03462">
    <property type="entry name" value="CarR_dom_SF"/>
    <property type="match status" value="1"/>
</dbReference>
<dbReference type="EMBL" id="BSER01000009">
    <property type="protein sequence ID" value="GLJ95633.1"/>
    <property type="molecule type" value="Genomic_DNA"/>
</dbReference>
<proteinExistence type="predicted"/>
<name>A0A9W6HM84_9MICO</name>
<evidence type="ECO:0000259" key="9">
    <source>
        <dbReference type="Pfam" id="PF18916"/>
    </source>
</evidence>
<evidence type="ECO:0000256" key="4">
    <source>
        <dbReference type="ARBA" id="ARBA00022746"/>
    </source>
</evidence>
<dbReference type="RefSeq" id="WP_204963888.1">
    <property type="nucleotide sequence ID" value="NZ_BAAAUR010000001.1"/>
</dbReference>
<dbReference type="Proteomes" id="UP001142291">
    <property type="component" value="Unassembled WGS sequence"/>
</dbReference>
<keyword evidence="4" id="KW-0125">Carotenoid biosynthesis</keyword>
<evidence type="ECO:0000313" key="10">
    <source>
        <dbReference type="EMBL" id="GLJ95633.1"/>
    </source>
</evidence>
<accession>A0A9W6HM84</accession>
<evidence type="ECO:0000256" key="1">
    <source>
        <dbReference type="ARBA" id="ARBA00004141"/>
    </source>
</evidence>
<dbReference type="Pfam" id="PF18916">
    <property type="entry name" value="Lycopene_cyc"/>
    <property type="match status" value="1"/>
</dbReference>